<dbReference type="EMBL" id="LGTZ01000099">
    <property type="protein sequence ID" value="OJD27430.1"/>
    <property type="molecule type" value="Genomic_DNA"/>
</dbReference>
<dbReference type="OrthoDB" id="4207186at2759"/>
<sequence length="310" mass="34464">MRVGAGTGPRGKRINTRPSVGEHENDSEYAVDADQSDDELMNLGTTENDDGDEEDDDDDEEVELARKALRDLQEAVMCTEKRDSYTKEFEKCIGVEEVRLVGLVEGVMREREAESEKFHASIVALIGTALSPTGTKTSASAPGSTAAVQKLDLEDISSDKHPLYNRSQELLQRTKSLVQECDDFTEYISNLEVPPDPAETWERACTEARRVIAIGAKASQSEIDRLLARKDDSRKRDANGEPAPKGKRGEKRAKAKAFEKDEEHLQVMLKIGKEKDASLQETEPYGWGRMAHQMVKGMKALTKALPVDRK</sequence>
<name>A0A1J9QF29_9EURO</name>
<evidence type="ECO:0000256" key="1">
    <source>
        <dbReference type="SAM" id="MobiDB-lite"/>
    </source>
</evidence>
<dbReference type="Proteomes" id="UP000242791">
    <property type="component" value="Unassembled WGS sequence"/>
</dbReference>
<evidence type="ECO:0000313" key="3">
    <source>
        <dbReference type="Proteomes" id="UP000242791"/>
    </source>
</evidence>
<dbReference type="STRING" id="1658174.A0A1J9QF29"/>
<proteinExistence type="predicted"/>
<feature type="compositionally biased region" description="Basic residues" evidence="1">
    <location>
        <begin position="245"/>
        <end position="255"/>
    </location>
</feature>
<accession>A0A1J9QF29</accession>
<organism evidence="2 3">
    <name type="scientific">Blastomyces percursus</name>
    <dbReference type="NCBI Taxonomy" id="1658174"/>
    <lineage>
        <taxon>Eukaryota</taxon>
        <taxon>Fungi</taxon>
        <taxon>Dikarya</taxon>
        <taxon>Ascomycota</taxon>
        <taxon>Pezizomycotina</taxon>
        <taxon>Eurotiomycetes</taxon>
        <taxon>Eurotiomycetidae</taxon>
        <taxon>Onygenales</taxon>
        <taxon>Ajellomycetaceae</taxon>
        <taxon>Blastomyces</taxon>
    </lineage>
</organism>
<feature type="compositionally biased region" description="Acidic residues" evidence="1">
    <location>
        <begin position="27"/>
        <end position="40"/>
    </location>
</feature>
<feature type="compositionally biased region" description="Basic and acidic residues" evidence="1">
    <location>
        <begin position="227"/>
        <end position="239"/>
    </location>
</feature>
<feature type="compositionally biased region" description="Acidic residues" evidence="1">
    <location>
        <begin position="47"/>
        <end position="62"/>
    </location>
</feature>
<protein>
    <submittedName>
        <fullName evidence="2">Uncharacterized protein</fullName>
    </submittedName>
</protein>
<keyword evidence="3" id="KW-1185">Reference proteome</keyword>
<feature type="region of interest" description="Disordered" evidence="1">
    <location>
        <begin position="1"/>
        <end position="62"/>
    </location>
</feature>
<dbReference type="VEuPathDB" id="FungiDB:ACJ73_01173"/>
<gene>
    <name evidence="2" type="ORF">ACJ73_01173</name>
</gene>
<comment type="caution">
    <text evidence="2">The sequence shown here is derived from an EMBL/GenBank/DDBJ whole genome shotgun (WGS) entry which is preliminary data.</text>
</comment>
<evidence type="ECO:0000313" key="2">
    <source>
        <dbReference type="EMBL" id="OJD27430.1"/>
    </source>
</evidence>
<dbReference type="AlphaFoldDB" id="A0A1J9QF29"/>
<feature type="region of interest" description="Disordered" evidence="1">
    <location>
        <begin position="227"/>
        <end position="259"/>
    </location>
</feature>
<reference evidence="2 3" key="1">
    <citation type="submission" date="2015-08" db="EMBL/GenBank/DDBJ databases">
        <title>Emmonsia species relationships and genome sequence.</title>
        <authorList>
            <person name="Cuomo C.A."/>
            <person name="Schwartz I.S."/>
            <person name="Kenyon C."/>
            <person name="De Hoog G.S."/>
            <person name="Govender N.P."/>
            <person name="Botha A."/>
            <person name="Moreno L."/>
            <person name="De Vries M."/>
            <person name="Munoz J.F."/>
            <person name="Stielow J.B."/>
        </authorList>
    </citation>
    <scope>NUCLEOTIDE SEQUENCE [LARGE SCALE GENOMIC DNA]</scope>
    <source>
        <strain evidence="2 3">EI222</strain>
    </source>
</reference>